<dbReference type="InterPro" id="IPR003945">
    <property type="entry name" value="NU5C-like"/>
</dbReference>
<dbReference type="InterPro" id="IPR018393">
    <property type="entry name" value="NADHpl_OxRdtase_5_subgr"/>
</dbReference>
<dbReference type="InterPro" id="IPR001516">
    <property type="entry name" value="Proton_antipo_N"/>
</dbReference>
<dbReference type="NCBIfam" id="TIGR01974">
    <property type="entry name" value="NDH_I_L"/>
    <property type="match status" value="1"/>
</dbReference>
<dbReference type="Gene3D" id="1.20.5.2700">
    <property type="match status" value="1"/>
</dbReference>
<evidence type="ECO:0000259" key="7">
    <source>
        <dbReference type="Pfam" id="PF00361"/>
    </source>
</evidence>
<dbReference type="PRINTS" id="PR01434">
    <property type="entry name" value="NADHDHGNASE5"/>
</dbReference>
<keyword evidence="3 6" id="KW-1133">Transmembrane helix</keyword>
<feature type="transmembrane region" description="Helical" evidence="6">
    <location>
        <begin position="312"/>
        <end position="338"/>
    </location>
</feature>
<dbReference type="EMBL" id="BDQM01000022">
    <property type="protein sequence ID" value="GAW96938.1"/>
    <property type="molecule type" value="Genomic_DNA"/>
</dbReference>
<feature type="domain" description="NADH:quinone oxidoreductase/Mrp antiporter transmembrane" evidence="7">
    <location>
        <begin position="135"/>
        <end position="429"/>
    </location>
</feature>
<feature type="transmembrane region" description="Helical" evidence="6">
    <location>
        <begin position="6"/>
        <end position="24"/>
    </location>
</feature>
<feature type="transmembrane region" description="Helical" evidence="6">
    <location>
        <begin position="454"/>
        <end position="473"/>
    </location>
</feature>
<dbReference type="Proteomes" id="UP000197068">
    <property type="component" value="Unassembled WGS sequence"/>
</dbReference>
<name>A0ABQ0MX37_9GAMM</name>
<accession>A0ABQ0MX37</accession>
<sequence>MTEYASLLALVPLLPLFSALILLFSKLPKLWISIFAVGSVASVALISLFFNVIFWQQSDFVLTASLGTWINIAQLKINFGLYLDPLSLVMITIVSGVGALIHLYSTGFMYQDNDLKRYFTYLNLFVSAMLFLVLADNLLLLYLGWEGVGLCSYLLIGFWYQDRKNNLAANKAFLMTRIGDTAMAIGLFLLFTQLGTLDIQEIQIKAHAVWSLNNDNNTMASLCCLLLLAGAVGKSAQLPLQNWLPDAMAGPTPVSALIHAATMVTAGIYLIARNSQLFQLAPDVLYLVALIGTFTLLLGASAAMVQTDLKRILAYSTISQLGYMFLALGVGAGASAVFHLMTHAFFKALLFLAAGALIYSLHHEHNIFKMGGLLKKLPVVAVSFAIGCAALASLPFTAGFFSKELILAQVIASGHSGLWWAAVLGAFITAFYSARLFFVVFLGQTQLSPNARPTKSMSLALVILSVLSLFGGIHPEGLKSLMPQLDTDGLSTLQHWLPIILPFIAISLAWWLFKTKRFGKPVPAFMQGVHQLVKSGWAFDRLYQTIIVSPFNTLCQVNKDDFIDLFYRLIEKTSGRLHMVFSKFQNGQLRRYNASLILFCILAFAWFISGELML</sequence>
<feature type="transmembrane region" description="Helical" evidence="6">
    <location>
        <begin position="252"/>
        <end position="272"/>
    </location>
</feature>
<comment type="caution">
    <text evidence="9">The sequence shown here is derived from an EMBL/GenBank/DDBJ whole genome shotgun (WGS) entry which is preliminary data.</text>
</comment>
<protein>
    <submittedName>
        <fullName evidence="9">NADH:ubiquinone oxidoreductase subunit L</fullName>
    </submittedName>
</protein>
<evidence type="ECO:0000256" key="6">
    <source>
        <dbReference type="SAM" id="Phobius"/>
    </source>
</evidence>
<dbReference type="RefSeq" id="WP_057181292.1">
    <property type="nucleotide sequence ID" value="NZ_BDQM01000022.1"/>
</dbReference>
<feature type="transmembrane region" description="Helical" evidence="6">
    <location>
        <begin position="172"/>
        <end position="191"/>
    </location>
</feature>
<feature type="transmembrane region" description="Helical" evidence="6">
    <location>
        <begin position="118"/>
        <end position="135"/>
    </location>
</feature>
<organism evidence="9 10">
    <name type="scientific">Colwellia marinimaniae</name>
    <dbReference type="NCBI Taxonomy" id="1513592"/>
    <lineage>
        <taxon>Bacteria</taxon>
        <taxon>Pseudomonadati</taxon>
        <taxon>Pseudomonadota</taxon>
        <taxon>Gammaproteobacteria</taxon>
        <taxon>Alteromonadales</taxon>
        <taxon>Colwelliaceae</taxon>
        <taxon>Colwellia</taxon>
    </lineage>
</organism>
<evidence type="ECO:0000259" key="8">
    <source>
        <dbReference type="Pfam" id="PF00662"/>
    </source>
</evidence>
<keyword evidence="10" id="KW-1185">Reference proteome</keyword>
<comment type="subcellular location">
    <subcellularLocation>
        <location evidence="1">Endomembrane system</location>
        <topology evidence="1">Multi-pass membrane protein</topology>
    </subcellularLocation>
    <subcellularLocation>
        <location evidence="5">Membrane</location>
        <topology evidence="5">Multi-pass membrane protein</topology>
    </subcellularLocation>
</comment>
<feature type="transmembrane region" description="Helical" evidence="6">
    <location>
        <begin position="31"/>
        <end position="55"/>
    </location>
</feature>
<evidence type="ECO:0000256" key="2">
    <source>
        <dbReference type="ARBA" id="ARBA00022692"/>
    </source>
</evidence>
<dbReference type="Pfam" id="PF00662">
    <property type="entry name" value="Proton_antipo_N"/>
    <property type="match status" value="1"/>
</dbReference>
<proteinExistence type="predicted"/>
<keyword evidence="4 6" id="KW-0472">Membrane</keyword>
<evidence type="ECO:0000256" key="5">
    <source>
        <dbReference type="RuleBase" id="RU000320"/>
    </source>
</evidence>
<reference evidence="9 10" key="1">
    <citation type="submission" date="2017-06" db="EMBL/GenBank/DDBJ databases">
        <title>Whole Genome Sequences of Colwellia marinimaniae MTCD1.</title>
        <authorList>
            <person name="Kusumoto H."/>
            <person name="Inoue M."/>
            <person name="Tanikawa K."/>
            <person name="Maeji H."/>
            <person name="Cameron J.H."/>
            <person name="Bartlett D.H."/>
        </authorList>
    </citation>
    <scope>NUCLEOTIDE SEQUENCE [LARGE SCALE GENOMIC DNA]</scope>
    <source>
        <strain evidence="9 10">MTCD1</strain>
    </source>
</reference>
<feature type="transmembrane region" description="Helical" evidence="6">
    <location>
        <begin position="373"/>
        <end position="398"/>
    </location>
</feature>
<feature type="transmembrane region" description="Helical" evidence="6">
    <location>
        <begin position="592"/>
        <end position="609"/>
    </location>
</feature>
<dbReference type="PANTHER" id="PTHR42829:SF2">
    <property type="entry name" value="NADH-UBIQUINONE OXIDOREDUCTASE CHAIN 5"/>
    <property type="match status" value="1"/>
</dbReference>
<feature type="domain" description="NADH-Ubiquinone oxidoreductase (complex I) chain 5 N-terminal" evidence="8">
    <location>
        <begin position="69"/>
        <end position="119"/>
    </location>
</feature>
<evidence type="ECO:0000256" key="1">
    <source>
        <dbReference type="ARBA" id="ARBA00004127"/>
    </source>
</evidence>
<dbReference type="PRINTS" id="PR01435">
    <property type="entry name" value="NPOXDRDTASE5"/>
</dbReference>
<evidence type="ECO:0000313" key="9">
    <source>
        <dbReference type="EMBL" id="GAW96938.1"/>
    </source>
</evidence>
<dbReference type="NCBIfam" id="NF005141">
    <property type="entry name" value="PRK06590.1"/>
    <property type="match status" value="1"/>
</dbReference>
<evidence type="ECO:0000256" key="3">
    <source>
        <dbReference type="ARBA" id="ARBA00022989"/>
    </source>
</evidence>
<evidence type="ECO:0000313" key="10">
    <source>
        <dbReference type="Proteomes" id="UP000197068"/>
    </source>
</evidence>
<feature type="transmembrane region" description="Helical" evidence="6">
    <location>
        <begin position="86"/>
        <end position="106"/>
    </location>
</feature>
<dbReference type="PANTHER" id="PTHR42829">
    <property type="entry name" value="NADH-UBIQUINONE OXIDOREDUCTASE CHAIN 5"/>
    <property type="match status" value="1"/>
</dbReference>
<evidence type="ECO:0000256" key="4">
    <source>
        <dbReference type="ARBA" id="ARBA00023136"/>
    </source>
</evidence>
<feature type="transmembrane region" description="Helical" evidence="6">
    <location>
        <begin position="141"/>
        <end position="160"/>
    </location>
</feature>
<feature type="transmembrane region" description="Helical" evidence="6">
    <location>
        <begin position="284"/>
        <end position="305"/>
    </location>
</feature>
<gene>
    <name evidence="9" type="primary">nuoL</name>
    <name evidence="9" type="ORF">MTCD1_02561</name>
</gene>
<feature type="transmembrane region" description="Helical" evidence="6">
    <location>
        <begin position="418"/>
        <end position="442"/>
    </location>
</feature>
<dbReference type="Pfam" id="PF00361">
    <property type="entry name" value="Proton_antipo_M"/>
    <property type="match status" value="1"/>
</dbReference>
<feature type="transmembrane region" description="Helical" evidence="6">
    <location>
        <begin position="493"/>
        <end position="513"/>
    </location>
</feature>
<keyword evidence="2 5" id="KW-0812">Transmembrane</keyword>
<dbReference type="InterPro" id="IPR001750">
    <property type="entry name" value="ND/Mrp_TM"/>
</dbReference>